<feature type="domain" description="ABC transporter" evidence="11">
    <location>
        <begin position="1087"/>
        <end position="1316"/>
    </location>
</feature>
<dbReference type="Pfam" id="PF00005">
    <property type="entry name" value="ABC_tran"/>
    <property type="match status" value="2"/>
</dbReference>
<dbReference type="CDD" id="cd03244">
    <property type="entry name" value="ABCC_MRP_domain2"/>
    <property type="match status" value="1"/>
</dbReference>
<dbReference type="Gene3D" id="1.20.1560.10">
    <property type="entry name" value="ABC transporter type 1, transmembrane domain"/>
    <property type="match status" value="2"/>
</dbReference>
<dbReference type="CDD" id="cd03250">
    <property type="entry name" value="ABCC_MRP_domain1"/>
    <property type="match status" value="1"/>
</dbReference>
<keyword evidence="2" id="KW-0813">Transport</keyword>
<reference evidence="13 14" key="1">
    <citation type="journal article" date="2021" name="BMC Biol.">
        <title>Horizontally acquired antibacterial genes associated with adaptive radiation of ladybird beetles.</title>
        <authorList>
            <person name="Li H.S."/>
            <person name="Tang X.F."/>
            <person name="Huang Y.H."/>
            <person name="Xu Z.Y."/>
            <person name="Chen M.L."/>
            <person name="Du X.Y."/>
            <person name="Qiu B.Y."/>
            <person name="Chen P.T."/>
            <person name="Zhang W."/>
            <person name="Slipinski A."/>
            <person name="Escalona H.E."/>
            <person name="Waterhouse R.M."/>
            <person name="Zwick A."/>
            <person name="Pang H."/>
        </authorList>
    </citation>
    <scope>NUCLEOTIDE SEQUENCE [LARGE SCALE GENOMIC DNA]</scope>
    <source>
        <strain evidence="13">SYSU2018</strain>
    </source>
</reference>
<dbReference type="GO" id="GO:0005524">
    <property type="term" value="F:ATP binding"/>
    <property type="evidence" value="ECO:0007669"/>
    <property type="project" value="UniProtKB-KW"/>
</dbReference>
<dbReference type="EMBL" id="JABFTP020000144">
    <property type="protein sequence ID" value="KAL3283295.1"/>
    <property type="molecule type" value="Genomic_DNA"/>
</dbReference>
<protein>
    <recommendedName>
        <fullName evidence="15">Multidrug resistance-associated protein 4-like</fullName>
    </recommendedName>
</protein>
<dbReference type="CDD" id="cd18579">
    <property type="entry name" value="ABC_6TM_ABCC_D1"/>
    <property type="match status" value="1"/>
</dbReference>
<feature type="transmembrane region" description="Helical" evidence="10">
    <location>
        <begin position="202"/>
        <end position="221"/>
    </location>
</feature>
<keyword evidence="5" id="KW-0547">Nucleotide-binding</keyword>
<dbReference type="FunFam" id="3.40.50.300:FF:000163">
    <property type="entry name" value="Multidrug resistance-associated protein member 4"/>
    <property type="match status" value="1"/>
</dbReference>
<sequence length="1342" mass="150588">MDTTKKYDNPSPETKAGPISKLFFCWILPFLNYGYKHDLESKDIYSTTEDNLSGELSNTMELYWLQEVEKAQRNKEKPSLVRVITKQFWKPYAFVGFFFLLQALMFTFLTPVVLGEFINTFSEVPRNREKAWYLGCAVLVISFLNCLMSHHTLVACSKIGMRVKIACSSLIYRKMLRLDKISVDDTDVGKLVNLLSNDVERFSMAAGTLHYIWIMPIQAAIGTYVMYSYVGVAAFAGIAVMIIQSVPIQGSLSRMQGKLRFSIALRTDSRVKLMNEITSGIQVIKMYAWEKPFDKIVGQLRKSEMKMITKSSYIKGVAAATMLVTQRIILFVIILVYVLLGNTLTGKVVFPIIQLIDTLRQYVCIMFPIALASYAENKSSVLRIEEFLTKSERQNDQNELYITAQPGLVKLNQVCARWTESSISETLSDVSFELKPGSLCCVIGNVGSGKSSLLHLLLKEMALRSGKIEVGGIVSYASQDPWLFVSNVRNNILFGQPYHKDKYDRVVEVCALKRDFELFPFGDRTLVGERGVSLSGGQRARINLARAIYRDADVYLLDDPLSAVDPHVAKHLFEKCIVENLQNKTRILVTHQTQFLSKADFILVLDNGKVENFIKPSDISKIKVNLIRQASSAETPSVDAIAEKRSSVSSDQLTRSLKDTDEESLDAPEETEELIEKGSLSFSVYASYYRAGASTLVIVMEILLLIVAQAACNACELWLTFWTNNVELHNKQDIRNLASVSNLLRSNNNTTMSSGSLPDNLMEVSTAIYNPSTSTIESMGITTESSSFFEVLRNTIVPNRVLDLTENLYIQTYTLILLVAIILTIIRSLLFFRICMKASTNLHNTMFTNILEATMRFFDTNPSGRILNRFSKDMGAIDEVLPNSTLMTIQVFLISFGVLGITFIKSYWMIPPTIILGVILMWFRKIFMKSAQNVKRLEGVAKAPVFSYVAASLDGLSTIRASKAENMVKIEFDDIQDQHTATSYLFMISFEAFGLYLDMVTITFLVIAMLQFLFNDDALGGDAGLVISQSLLIIGMLQYGIRFTAEVAGQMTNVERVLQYTKLDKEGPFLTLPANKPSADWPEFGHITFKNVYLRYVADEDPVLKNLNLEIKPTEKIGIVGRTGAGKSSFISALFRLAPMDGTITIDGVDISKLGLTKLRSKISIIPQRPTLFSESVRNNLDPFGKCKDEVLWTALENVELKGAIESLDMKVSEGGSNFSVGQRQLLCLARALVRNNRILVMDEATANVDPQTDALIQRTIRKNFEDCTVITVAHRLNTIMDSDKVIVMDAGQIQEFDSPHNLLQDHNGFFSKMLSETGPAMEKKLRNVAEKRHKLKEKLSE</sequence>
<dbReference type="InterPro" id="IPR050173">
    <property type="entry name" value="ABC_transporter_C-like"/>
</dbReference>
<evidence type="ECO:0000256" key="5">
    <source>
        <dbReference type="ARBA" id="ARBA00022741"/>
    </source>
</evidence>
<feature type="compositionally biased region" description="Acidic residues" evidence="9">
    <location>
        <begin position="660"/>
        <end position="671"/>
    </location>
</feature>
<evidence type="ECO:0000256" key="4">
    <source>
        <dbReference type="ARBA" id="ARBA00022737"/>
    </source>
</evidence>
<keyword evidence="8 10" id="KW-0472">Membrane</keyword>
<dbReference type="InterPro" id="IPR003593">
    <property type="entry name" value="AAA+_ATPase"/>
</dbReference>
<dbReference type="CDD" id="cd18580">
    <property type="entry name" value="ABC_6TM_ABCC_D2"/>
    <property type="match status" value="1"/>
</dbReference>
<dbReference type="Proteomes" id="UP001516400">
    <property type="component" value="Unassembled WGS sequence"/>
</dbReference>
<keyword evidence="4" id="KW-0677">Repeat</keyword>
<evidence type="ECO:0000256" key="1">
    <source>
        <dbReference type="ARBA" id="ARBA00004141"/>
    </source>
</evidence>
<evidence type="ECO:0000256" key="10">
    <source>
        <dbReference type="SAM" id="Phobius"/>
    </source>
</evidence>
<evidence type="ECO:0000256" key="8">
    <source>
        <dbReference type="ARBA" id="ARBA00023136"/>
    </source>
</evidence>
<feature type="transmembrane region" description="Helical" evidence="10">
    <location>
        <begin position="227"/>
        <end position="248"/>
    </location>
</feature>
<feature type="domain" description="ABC transporter" evidence="11">
    <location>
        <begin position="409"/>
        <end position="632"/>
    </location>
</feature>
<feature type="transmembrane region" description="Helical" evidence="10">
    <location>
        <begin position="132"/>
        <end position="154"/>
    </location>
</feature>
<feature type="transmembrane region" description="Helical" evidence="10">
    <location>
        <begin position="1020"/>
        <end position="1041"/>
    </location>
</feature>
<dbReference type="InterPro" id="IPR003439">
    <property type="entry name" value="ABC_transporter-like_ATP-bd"/>
</dbReference>
<dbReference type="Pfam" id="PF00664">
    <property type="entry name" value="ABC_membrane"/>
    <property type="match status" value="2"/>
</dbReference>
<name>A0ABD2NYI8_9CUCU</name>
<evidence type="ECO:0000256" key="9">
    <source>
        <dbReference type="SAM" id="MobiDB-lite"/>
    </source>
</evidence>
<feature type="transmembrane region" description="Helical" evidence="10">
    <location>
        <begin position="880"/>
        <end position="901"/>
    </location>
</feature>
<evidence type="ECO:0000313" key="14">
    <source>
        <dbReference type="Proteomes" id="UP001516400"/>
    </source>
</evidence>
<evidence type="ECO:0000313" key="13">
    <source>
        <dbReference type="EMBL" id="KAL3283295.1"/>
    </source>
</evidence>
<feature type="transmembrane region" description="Helical" evidence="10">
    <location>
        <begin position="313"/>
        <end position="339"/>
    </location>
</feature>
<feature type="transmembrane region" description="Helical" evidence="10">
    <location>
        <begin position="907"/>
        <end position="927"/>
    </location>
</feature>
<proteinExistence type="predicted"/>
<evidence type="ECO:0008006" key="15">
    <source>
        <dbReference type="Google" id="ProtNLM"/>
    </source>
</evidence>
<keyword evidence="3 10" id="KW-0812">Transmembrane</keyword>
<comment type="caution">
    <text evidence="13">The sequence shown here is derived from an EMBL/GenBank/DDBJ whole genome shotgun (WGS) entry which is preliminary data.</text>
</comment>
<gene>
    <name evidence="13" type="ORF">HHI36_006444</name>
</gene>
<dbReference type="FunFam" id="3.40.50.300:FF:000973">
    <property type="entry name" value="Multidrug resistance-associated protein 4"/>
    <property type="match status" value="1"/>
</dbReference>
<dbReference type="InterPro" id="IPR036640">
    <property type="entry name" value="ABC1_TM_sf"/>
</dbReference>
<feature type="domain" description="ABC transmembrane type-1" evidence="12">
    <location>
        <begin position="813"/>
        <end position="1049"/>
    </location>
</feature>
<dbReference type="InterPro" id="IPR011527">
    <property type="entry name" value="ABC1_TM_dom"/>
</dbReference>
<dbReference type="PANTHER" id="PTHR24223:SF415">
    <property type="entry name" value="FI20190P1"/>
    <property type="match status" value="1"/>
</dbReference>
<feature type="transmembrane region" description="Helical" evidence="10">
    <location>
        <begin position="808"/>
        <end position="832"/>
    </location>
</feature>
<feature type="transmembrane region" description="Helical" evidence="10">
    <location>
        <begin position="92"/>
        <end position="112"/>
    </location>
</feature>
<keyword evidence="7 10" id="KW-1133">Transmembrane helix</keyword>
<evidence type="ECO:0000256" key="6">
    <source>
        <dbReference type="ARBA" id="ARBA00022840"/>
    </source>
</evidence>
<keyword evidence="14" id="KW-1185">Reference proteome</keyword>
<accession>A0ABD2NYI8</accession>
<comment type="subcellular location">
    <subcellularLocation>
        <location evidence="1">Membrane</location>
        <topology evidence="1">Multi-pass membrane protein</topology>
    </subcellularLocation>
</comment>
<dbReference type="InterPro" id="IPR044726">
    <property type="entry name" value="ABCC_6TM_D2"/>
</dbReference>
<dbReference type="PROSITE" id="PS00211">
    <property type="entry name" value="ABC_TRANSPORTER_1"/>
    <property type="match status" value="2"/>
</dbReference>
<evidence type="ECO:0000256" key="2">
    <source>
        <dbReference type="ARBA" id="ARBA00022448"/>
    </source>
</evidence>
<dbReference type="GO" id="GO:0016020">
    <property type="term" value="C:membrane"/>
    <property type="evidence" value="ECO:0007669"/>
    <property type="project" value="UniProtKB-SubCell"/>
</dbReference>
<evidence type="ECO:0000259" key="12">
    <source>
        <dbReference type="PROSITE" id="PS50929"/>
    </source>
</evidence>
<dbReference type="InterPro" id="IPR044746">
    <property type="entry name" value="ABCC_6TM_D1"/>
</dbReference>
<dbReference type="SMART" id="SM00382">
    <property type="entry name" value="AAA"/>
    <property type="match status" value="2"/>
</dbReference>
<evidence type="ECO:0000259" key="11">
    <source>
        <dbReference type="PROSITE" id="PS50893"/>
    </source>
</evidence>
<dbReference type="InterPro" id="IPR017871">
    <property type="entry name" value="ABC_transporter-like_CS"/>
</dbReference>
<dbReference type="SUPFAM" id="SSF90123">
    <property type="entry name" value="ABC transporter transmembrane region"/>
    <property type="match status" value="2"/>
</dbReference>
<evidence type="ECO:0000256" key="7">
    <source>
        <dbReference type="ARBA" id="ARBA00022989"/>
    </source>
</evidence>
<dbReference type="SUPFAM" id="SSF52540">
    <property type="entry name" value="P-loop containing nucleoside triphosphate hydrolases"/>
    <property type="match status" value="2"/>
</dbReference>
<feature type="region of interest" description="Disordered" evidence="9">
    <location>
        <begin position="651"/>
        <end position="671"/>
    </location>
</feature>
<feature type="domain" description="ABC transmembrane type-1" evidence="12">
    <location>
        <begin position="94"/>
        <end position="363"/>
    </location>
</feature>
<evidence type="ECO:0000256" key="3">
    <source>
        <dbReference type="ARBA" id="ARBA00022692"/>
    </source>
</evidence>
<dbReference type="PANTHER" id="PTHR24223">
    <property type="entry name" value="ATP-BINDING CASSETTE SUB-FAMILY C"/>
    <property type="match status" value="1"/>
</dbReference>
<dbReference type="PROSITE" id="PS50893">
    <property type="entry name" value="ABC_TRANSPORTER_2"/>
    <property type="match status" value="2"/>
</dbReference>
<dbReference type="Gene3D" id="3.40.50.300">
    <property type="entry name" value="P-loop containing nucleotide triphosphate hydrolases"/>
    <property type="match status" value="2"/>
</dbReference>
<feature type="transmembrane region" description="Helical" evidence="10">
    <location>
        <begin position="993"/>
        <end position="1014"/>
    </location>
</feature>
<dbReference type="FunFam" id="1.20.1560.10:FF:000026">
    <property type="entry name" value="Multidrug resistance-associated protein lethal(2)03659"/>
    <property type="match status" value="1"/>
</dbReference>
<dbReference type="PROSITE" id="PS50929">
    <property type="entry name" value="ABC_TM1F"/>
    <property type="match status" value="2"/>
</dbReference>
<dbReference type="InterPro" id="IPR027417">
    <property type="entry name" value="P-loop_NTPase"/>
</dbReference>
<keyword evidence="6" id="KW-0067">ATP-binding</keyword>
<organism evidence="13 14">
    <name type="scientific">Cryptolaemus montrouzieri</name>
    <dbReference type="NCBI Taxonomy" id="559131"/>
    <lineage>
        <taxon>Eukaryota</taxon>
        <taxon>Metazoa</taxon>
        <taxon>Ecdysozoa</taxon>
        <taxon>Arthropoda</taxon>
        <taxon>Hexapoda</taxon>
        <taxon>Insecta</taxon>
        <taxon>Pterygota</taxon>
        <taxon>Neoptera</taxon>
        <taxon>Endopterygota</taxon>
        <taxon>Coleoptera</taxon>
        <taxon>Polyphaga</taxon>
        <taxon>Cucujiformia</taxon>
        <taxon>Coccinelloidea</taxon>
        <taxon>Coccinellidae</taxon>
        <taxon>Scymninae</taxon>
        <taxon>Scymnini</taxon>
        <taxon>Cryptolaemus</taxon>
    </lineage>
</organism>